<evidence type="ECO:0000256" key="31">
    <source>
        <dbReference type="ARBA" id="ARBA00042726"/>
    </source>
</evidence>
<dbReference type="Pfam" id="PF00067">
    <property type="entry name" value="p450"/>
    <property type="match status" value="1"/>
</dbReference>
<evidence type="ECO:0000256" key="22">
    <source>
        <dbReference type="ARBA" id="ARBA00023160"/>
    </source>
</evidence>
<keyword evidence="14" id="KW-0256">Endoplasmic reticulum</keyword>
<comment type="catalytic activity">
    <reaction evidence="1">
        <text>(15S)-hydroperoxy-(5Z,8Z,11Z,13E)-eicosatetraenoate = 15-oxo-(5Z,8Z,11Z,13E)-eicosatetraenoate + H2O</text>
        <dbReference type="Rhea" id="RHEA:48636"/>
        <dbReference type="ChEBI" id="CHEBI:15377"/>
        <dbReference type="ChEBI" id="CHEBI:57410"/>
        <dbReference type="ChEBI" id="CHEBI:57446"/>
    </reaction>
    <physiologicalReaction direction="left-to-right" evidence="1">
        <dbReference type="Rhea" id="RHEA:48637"/>
    </physiologicalReaction>
</comment>
<dbReference type="GO" id="GO:0106256">
    <property type="term" value="F:hydroperoxy icosatetraenoate dehydratase activity"/>
    <property type="evidence" value="ECO:0007669"/>
    <property type="project" value="UniProtKB-EC"/>
</dbReference>
<comment type="caution">
    <text evidence="35">The sequence shown here is derived from an EMBL/GenBank/DDBJ whole genome shotgun (WGS) entry which is preliminary data.</text>
</comment>
<dbReference type="GO" id="GO:0005789">
    <property type="term" value="C:endoplasmic reticulum membrane"/>
    <property type="evidence" value="ECO:0007669"/>
    <property type="project" value="UniProtKB-SubCell"/>
</dbReference>
<keyword evidence="20" id="KW-0443">Lipid metabolism</keyword>
<dbReference type="GO" id="GO:0020037">
    <property type="term" value="F:heme binding"/>
    <property type="evidence" value="ECO:0007669"/>
    <property type="project" value="InterPro"/>
</dbReference>
<keyword evidence="19 34" id="KW-0503">Monooxygenase</keyword>
<dbReference type="PROSITE" id="PS00086">
    <property type="entry name" value="CYTOCHROME_P450"/>
    <property type="match status" value="1"/>
</dbReference>
<evidence type="ECO:0000256" key="15">
    <source>
        <dbReference type="ARBA" id="ARBA00022832"/>
    </source>
</evidence>
<organism evidence="35 36">
    <name type="scientific">Rotaria sordida</name>
    <dbReference type="NCBI Taxonomy" id="392033"/>
    <lineage>
        <taxon>Eukaryota</taxon>
        <taxon>Metazoa</taxon>
        <taxon>Spiralia</taxon>
        <taxon>Gnathifera</taxon>
        <taxon>Rotifera</taxon>
        <taxon>Eurotatoria</taxon>
        <taxon>Bdelloidea</taxon>
        <taxon>Philodinida</taxon>
        <taxon>Philodinidae</taxon>
        <taxon>Rotaria</taxon>
    </lineage>
</organism>
<protein>
    <recommendedName>
        <fullName evidence="30">Thromboxane-A synthase</fullName>
        <ecNumber evidence="7">4.2.1.152</ecNumber>
        <ecNumber evidence="29">5.3.99.5</ecNumber>
    </recommendedName>
    <alternativeName>
        <fullName evidence="31">Cytochrome P450 5A1</fullName>
    </alternativeName>
    <alternativeName>
        <fullName evidence="25">Hydroperoxy icosatetraenoate dehydratase</fullName>
    </alternativeName>
</protein>
<keyword evidence="10" id="KW-0643">Prostaglandin biosynthesis</keyword>
<evidence type="ECO:0000256" key="18">
    <source>
        <dbReference type="ARBA" id="ARBA00023004"/>
    </source>
</evidence>
<evidence type="ECO:0000256" key="28">
    <source>
        <dbReference type="ARBA" id="ARBA00036475"/>
    </source>
</evidence>
<evidence type="ECO:0000256" key="2">
    <source>
        <dbReference type="ARBA" id="ARBA00001719"/>
    </source>
</evidence>
<dbReference type="EC" id="5.3.99.5" evidence="29"/>
<evidence type="ECO:0000256" key="34">
    <source>
        <dbReference type="RuleBase" id="RU000461"/>
    </source>
</evidence>
<evidence type="ECO:0000256" key="19">
    <source>
        <dbReference type="ARBA" id="ARBA00023033"/>
    </source>
</evidence>
<evidence type="ECO:0000256" key="23">
    <source>
        <dbReference type="ARBA" id="ARBA00023235"/>
    </source>
</evidence>
<evidence type="ECO:0000256" key="32">
    <source>
        <dbReference type="ARBA" id="ARBA00054825"/>
    </source>
</evidence>
<dbReference type="InterPro" id="IPR017972">
    <property type="entry name" value="Cyt_P450_CS"/>
</dbReference>
<evidence type="ECO:0000256" key="11">
    <source>
        <dbReference type="ARBA" id="ARBA00022617"/>
    </source>
</evidence>
<keyword evidence="17 34" id="KW-0560">Oxidoreductase</keyword>
<dbReference type="EC" id="4.2.1.152" evidence="7"/>
<comment type="cofactor">
    <cofactor evidence="3 33">
        <name>heme</name>
        <dbReference type="ChEBI" id="CHEBI:30413"/>
    </cofactor>
</comment>
<evidence type="ECO:0000313" key="36">
    <source>
        <dbReference type="Proteomes" id="UP000663882"/>
    </source>
</evidence>
<dbReference type="PRINTS" id="PR00463">
    <property type="entry name" value="EP450I"/>
</dbReference>
<dbReference type="CDD" id="cd11055">
    <property type="entry name" value="CYP3A-like"/>
    <property type="match status" value="1"/>
</dbReference>
<keyword evidence="15" id="KW-0276">Fatty acid metabolism</keyword>
<dbReference type="PANTHER" id="PTHR24302">
    <property type="entry name" value="CYTOCHROME P450 FAMILY 3"/>
    <property type="match status" value="1"/>
</dbReference>
<evidence type="ECO:0000256" key="4">
    <source>
        <dbReference type="ARBA" id="ARBA00004477"/>
    </source>
</evidence>
<dbReference type="EMBL" id="CAJNOO010000546">
    <property type="protein sequence ID" value="CAF0974592.1"/>
    <property type="molecule type" value="Genomic_DNA"/>
</dbReference>
<evidence type="ECO:0000256" key="8">
    <source>
        <dbReference type="ARBA" id="ARBA00022501"/>
    </source>
</evidence>
<dbReference type="InterPro" id="IPR001128">
    <property type="entry name" value="Cyt_P450"/>
</dbReference>
<dbReference type="InterPro" id="IPR050705">
    <property type="entry name" value="Cytochrome_P450_3A"/>
</dbReference>
<comment type="subunit">
    <text evidence="6">Monomer.</text>
</comment>
<dbReference type="Gene3D" id="1.10.630.10">
    <property type="entry name" value="Cytochrome P450"/>
    <property type="match status" value="1"/>
</dbReference>
<evidence type="ECO:0000256" key="3">
    <source>
        <dbReference type="ARBA" id="ARBA00001971"/>
    </source>
</evidence>
<comment type="catalytic activity">
    <reaction evidence="26">
        <text>(15S)-hydroperoxy-(5Z,8Z,11Z,13E)-eicosatetraenoate + AH2 = (15S)-hydroxy-(5Z,8Z,11Z,13E)-eicosatetraenoate + A + H2O</text>
        <dbReference type="Rhea" id="RHEA:48856"/>
        <dbReference type="ChEBI" id="CHEBI:13193"/>
        <dbReference type="ChEBI" id="CHEBI:15377"/>
        <dbReference type="ChEBI" id="CHEBI:17499"/>
        <dbReference type="ChEBI" id="CHEBI:57409"/>
        <dbReference type="ChEBI" id="CHEBI:57446"/>
    </reaction>
    <physiologicalReaction direction="left-to-right" evidence="26">
        <dbReference type="Rhea" id="RHEA:48857"/>
    </physiologicalReaction>
</comment>
<dbReference type="PRINTS" id="PR00385">
    <property type="entry name" value="P450"/>
</dbReference>
<evidence type="ECO:0000256" key="26">
    <source>
        <dbReference type="ARBA" id="ARBA00036380"/>
    </source>
</evidence>
<evidence type="ECO:0000256" key="5">
    <source>
        <dbReference type="ARBA" id="ARBA00010617"/>
    </source>
</evidence>
<keyword evidence="18 33" id="KW-0408">Iron</keyword>
<dbReference type="Proteomes" id="UP000663882">
    <property type="component" value="Unassembled WGS sequence"/>
</dbReference>
<dbReference type="FunFam" id="1.10.630.10:FF:000182">
    <property type="entry name" value="Cytochrome P450 3A4"/>
    <property type="match status" value="1"/>
</dbReference>
<evidence type="ECO:0000256" key="33">
    <source>
        <dbReference type="PIRSR" id="PIRSR602401-1"/>
    </source>
</evidence>
<proteinExistence type="inferred from homology"/>
<dbReference type="GO" id="GO:0008395">
    <property type="term" value="F:steroid hydroxylase activity"/>
    <property type="evidence" value="ECO:0007669"/>
    <property type="project" value="TreeGrafter"/>
</dbReference>
<evidence type="ECO:0000256" key="6">
    <source>
        <dbReference type="ARBA" id="ARBA00011245"/>
    </source>
</evidence>
<feature type="binding site" description="axial binding residue" evidence="33">
    <location>
        <position position="464"/>
    </location>
    <ligand>
        <name>heme</name>
        <dbReference type="ChEBI" id="CHEBI:30413"/>
    </ligand>
    <ligandPart>
        <name>Fe</name>
        <dbReference type="ChEBI" id="CHEBI:18248"/>
    </ligandPart>
</feature>
<accession>A0A814EZB5</accession>
<evidence type="ECO:0000256" key="21">
    <source>
        <dbReference type="ARBA" id="ARBA00023136"/>
    </source>
</evidence>
<keyword evidence="21" id="KW-0472">Membrane</keyword>
<evidence type="ECO:0000256" key="25">
    <source>
        <dbReference type="ARBA" id="ARBA00033404"/>
    </source>
</evidence>
<evidence type="ECO:0000256" key="7">
    <source>
        <dbReference type="ARBA" id="ARBA00013084"/>
    </source>
</evidence>
<sequence>MFVLATLLICLITLIIVYLWTIKSRYSYFEQRGIPCPPFRFFFGHSKTIWSTPRKTDQLQKWTRQFGSIYGLYKGSRPVYIVSDADFLQEVFTKQFSSFHSRHLPFVLREVSKNKPSLFGAIGTIWHRQRQVINPAFTSAKLKLMTPMVHDCVDSLLKKLAEYCEKGEQLEIYMLYKRLTMDVICHSVFGVNTDIQNDIDNEYFKKAEETVAYDFDKNLLVRLSQLMPWLIPLLTYVMTRQILLQRFANKFIRSIEEIPRFWLIERLKYLIDVRTSSSDKEGKNRRVDLLQLMLDVATRNEIMDHTDVAVMSKFLHYDEVSHNMLTFMVAGYETTATTLGYSTYILAKEPLVQKKLQDEIDNYDENKNEYDQVHSMIYLDWFIREVLRMFPAAPQVTTRECNRTTVVCGHTIDEGSVIQADVLSVHYNPDLWGPEDPNIFLPERHSTPRHPAAYLPFGIGPRNCIGKRFALMETKLCLARLLRQYSIYPSDQMEEKFELEDTSFILHPKSVYVKIVKRS</sequence>
<keyword evidence="13 33" id="KW-0479">Metal-binding</keyword>
<comment type="function">
    <text evidence="32">Catalyzes the conversion of prostaglandin H2 (PGH2) to thromboxane A2 (TXA2), a potent inducer of blood vessel constriction and platelet aggregation. Also cleaves PGH2 to 12-hydroxy-heptadecatrienoicacid (12-HHT) and malondialdehyde, which is known to act as a mediator of DNA damage. 12-HHT and malondialdehyde are formed stoichiometrically in the same amounts as TXA2. Additionally, displays dehydratase activity, toward (15S)-hydroperoxy-(5Z,8Z,11Z,13E)-eicosatetraenoate (15(S)-HPETE) producing 15-KETE and 15-HETE.</text>
</comment>
<dbReference type="PANTHER" id="PTHR24302:SF47">
    <property type="entry name" value="CYTOCHROME P450"/>
    <property type="match status" value="1"/>
</dbReference>
<evidence type="ECO:0000256" key="14">
    <source>
        <dbReference type="ARBA" id="ARBA00022824"/>
    </source>
</evidence>
<evidence type="ECO:0000256" key="29">
    <source>
        <dbReference type="ARBA" id="ARBA00038872"/>
    </source>
</evidence>
<keyword evidence="12" id="KW-0812">Transmembrane</keyword>
<evidence type="ECO:0000256" key="30">
    <source>
        <dbReference type="ARBA" id="ARBA00040834"/>
    </source>
</evidence>
<dbReference type="GO" id="GO:0001516">
    <property type="term" value="P:prostaglandin biosynthetic process"/>
    <property type="evidence" value="ECO:0007669"/>
    <property type="project" value="UniProtKB-KW"/>
</dbReference>
<evidence type="ECO:0000256" key="1">
    <source>
        <dbReference type="ARBA" id="ARBA00001143"/>
    </source>
</evidence>
<evidence type="ECO:0000256" key="20">
    <source>
        <dbReference type="ARBA" id="ARBA00023098"/>
    </source>
</evidence>
<dbReference type="InterPro" id="IPR036396">
    <property type="entry name" value="Cyt_P450_sf"/>
</dbReference>
<evidence type="ECO:0000256" key="13">
    <source>
        <dbReference type="ARBA" id="ARBA00022723"/>
    </source>
</evidence>
<keyword evidence="22" id="KW-0275">Fatty acid biosynthesis</keyword>
<gene>
    <name evidence="35" type="ORF">RFH988_LOCUS12813</name>
</gene>
<evidence type="ECO:0000256" key="12">
    <source>
        <dbReference type="ARBA" id="ARBA00022692"/>
    </source>
</evidence>
<evidence type="ECO:0000313" key="35">
    <source>
        <dbReference type="EMBL" id="CAF0974592.1"/>
    </source>
</evidence>
<evidence type="ECO:0000256" key="17">
    <source>
        <dbReference type="ARBA" id="ARBA00023002"/>
    </source>
</evidence>
<dbReference type="InterPro" id="IPR002401">
    <property type="entry name" value="Cyt_P450_E_grp-I"/>
</dbReference>
<dbReference type="GO" id="GO:0004796">
    <property type="term" value="F:thromboxane-A synthase activity"/>
    <property type="evidence" value="ECO:0007669"/>
    <property type="project" value="UniProtKB-EC"/>
</dbReference>
<comment type="catalytic activity">
    <reaction evidence="2">
        <text>a hydroperoxyeicosatetraenoate = an oxoeicosatetraenoate + H2O</text>
        <dbReference type="Rhea" id="RHEA:55556"/>
        <dbReference type="ChEBI" id="CHEBI:15377"/>
        <dbReference type="ChEBI" id="CHEBI:59720"/>
        <dbReference type="ChEBI" id="CHEBI:131859"/>
        <dbReference type="EC" id="4.2.1.152"/>
    </reaction>
    <physiologicalReaction direction="left-to-right" evidence="2">
        <dbReference type="Rhea" id="RHEA:55557"/>
    </physiologicalReaction>
</comment>
<comment type="subcellular location">
    <subcellularLocation>
        <location evidence="4">Endoplasmic reticulum membrane</location>
        <topology evidence="4">Multi-pass membrane protein</topology>
    </subcellularLocation>
</comment>
<reference evidence="35" key="1">
    <citation type="submission" date="2021-02" db="EMBL/GenBank/DDBJ databases">
        <authorList>
            <person name="Nowell W R."/>
        </authorList>
    </citation>
    <scope>NUCLEOTIDE SEQUENCE</scope>
</reference>
<evidence type="ECO:0000256" key="10">
    <source>
        <dbReference type="ARBA" id="ARBA00022585"/>
    </source>
</evidence>
<dbReference type="GO" id="GO:0005506">
    <property type="term" value="F:iron ion binding"/>
    <property type="evidence" value="ECO:0007669"/>
    <property type="project" value="InterPro"/>
</dbReference>
<evidence type="ECO:0000256" key="9">
    <source>
        <dbReference type="ARBA" id="ARBA00022516"/>
    </source>
</evidence>
<dbReference type="AlphaFoldDB" id="A0A814EZB5"/>
<evidence type="ECO:0000256" key="16">
    <source>
        <dbReference type="ARBA" id="ARBA00022989"/>
    </source>
</evidence>
<comment type="similarity">
    <text evidence="5 34">Belongs to the cytochrome P450 family.</text>
</comment>
<keyword evidence="23" id="KW-0413">Isomerase</keyword>
<keyword evidence="16" id="KW-1133">Transmembrane helix</keyword>
<evidence type="ECO:0000256" key="27">
    <source>
        <dbReference type="ARBA" id="ARBA00036424"/>
    </source>
</evidence>
<comment type="catalytic activity">
    <reaction evidence="28">
        <text>prostaglandin H2 = thromboxane A2</text>
        <dbReference type="Rhea" id="RHEA:17137"/>
        <dbReference type="ChEBI" id="CHEBI:57405"/>
        <dbReference type="ChEBI" id="CHEBI:57445"/>
        <dbReference type="EC" id="5.3.99.5"/>
    </reaction>
    <physiologicalReaction direction="left-to-right" evidence="28">
        <dbReference type="Rhea" id="RHEA:17138"/>
    </physiologicalReaction>
</comment>
<dbReference type="GO" id="GO:0016705">
    <property type="term" value="F:oxidoreductase activity, acting on paired donors, with incorporation or reduction of molecular oxygen"/>
    <property type="evidence" value="ECO:0007669"/>
    <property type="project" value="InterPro"/>
</dbReference>
<evidence type="ECO:0000256" key="24">
    <source>
        <dbReference type="ARBA" id="ARBA00023239"/>
    </source>
</evidence>
<name>A0A814EZB5_9BILA</name>
<dbReference type="OrthoDB" id="2789670at2759"/>
<dbReference type="SUPFAM" id="SSF48264">
    <property type="entry name" value="Cytochrome P450"/>
    <property type="match status" value="1"/>
</dbReference>
<keyword evidence="8" id="KW-0644">Prostaglandin metabolism</keyword>
<keyword evidence="11 33" id="KW-0349">Heme</keyword>
<keyword evidence="24" id="KW-0456">Lyase</keyword>
<comment type="catalytic activity">
    <reaction evidence="27">
        <text>prostaglandin H2 = (12S)-hydroxy-(5Z,8E,10E)-heptadecatrienoate + malonaldehyde</text>
        <dbReference type="Rhea" id="RHEA:48644"/>
        <dbReference type="ChEBI" id="CHEBI:57405"/>
        <dbReference type="ChEBI" id="CHEBI:90694"/>
        <dbReference type="ChEBI" id="CHEBI:566274"/>
    </reaction>
</comment>
<keyword evidence="9" id="KW-0444">Lipid biosynthesis</keyword>